<proteinExistence type="predicted"/>
<reference evidence="3" key="1">
    <citation type="submission" date="2018-02" db="EMBL/GenBank/DDBJ databases">
        <title>Rhizophora mucronata_Transcriptome.</title>
        <authorList>
            <person name="Meera S.P."/>
            <person name="Sreeshan A."/>
            <person name="Augustine A."/>
        </authorList>
    </citation>
    <scope>NUCLEOTIDE SEQUENCE</scope>
    <source>
        <tissue evidence="3">Leaf</tissue>
    </source>
</reference>
<accession>A0A2P2JJ87</accession>
<dbReference type="GO" id="GO:0003700">
    <property type="term" value="F:DNA-binding transcription factor activity"/>
    <property type="evidence" value="ECO:0007669"/>
    <property type="project" value="InterPro"/>
</dbReference>
<dbReference type="GO" id="GO:0005634">
    <property type="term" value="C:nucleus"/>
    <property type="evidence" value="ECO:0007669"/>
    <property type="project" value="InterPro"/>
</dbReference>
<organism evidence="3">
    <name type="scientific">Rhizophora mucronata</name>
    <name type="common">Asiatic mangrove</name>
    <dbReference type="NCBI Taxonomy" id="61149"/>
    <lineage>
        <taxon>Eukaryota</taxon>
        <taxon>Viridiplantae</taxon>
        <taxon>Streptophyta</taxon>
        <taxon>Embryophyta</taxon>
        <taxon>Tracheophyta</taxon>
        <taxon>Spermatophyta</taxon>
        <taxon>Magnoliopsida</taxon>
        <taxon>eudicotyledons</taxon>
        <taxon>Gunneridae</taxon>
        <taxon>Pentapetalae</taxon>
        <taxon>rosids</taxon>
        <taxon>fabids</taxon>
        <taxon>Malpighiales</taxon>
        <taxon>Rhizophoraceae</taxon>
        <taxon>Rhizophora</taxon>
    </lineage>
</organism>
<evidence type="ECO:0000256" key="1">
    <source>
        <dbReference type="SAM" id="Coils"/>
    </source>
</evidence>
<dbReference type="Pfam" id="PF01486">
    <property type="entry name" value="K-box"/>
    <property type="match status" value="1"/>
</dbReference>
<feature type="coiled-coil region" evidence="1">
    <location>
        <begin position="63"/>
        <end position="123"/>
    </location>
</feature>
<dbReference type="InterPro" id="IPR002487">
    <property type="entry name" value="TF_Kbox"/>
</dbReference>
<dbReference type="AlphaFoldDB" id="A0A2P2JJ87"/>
<dbReference type="PROSITE" id="PS51297">
    <property type="entry name" value="K_BOX"/>
    <property type="match status" value="1"/>
</dbReference>
<feature type="domain" description="K-box" evidence="2">
    <location>
        <begin position="26"/>
        <end position="116"/>
    </location>
</feature>
<evidence type="ECO:0000259" key="2">
    <source>
        <dbReference type="PROSITE" id="PS51297"/>
    </source>
</evidence>
<evidence type="ECO:0000313" key="3">
    <source>
        <dbReference type="EMBL" id="MBW93533.1"/>
    </source>
</evidence>
<sequence length="192" mass="22097">MEKILERHERYTYAERQLHATETETNISWTLEHAKLKARLEVLQKNQRHFMGEDLKSLSLKELQSLEQQLDSGLKQIRSRKNQLMYASISELQKKDKALQEQNNQLARKVKEKEKELAQQANLEQPNRNSDSNSVLILPPLQPLNIRAMECSSRSTHTSARGNAAGDEATLAQQRANAGLPAWMLSRHDDWS</sequence>
<keyword evidence="1" id="KW-0175">Coiled coil</keyword>
<name>A0A2P2JJ87_RHIMU</name>
<protein>
    <submittedName>
        <fullName evidence="3">Mads box protein</fullName>
    </submittedName>
</protein>
<dbReference type="EMBL" id="GGEC01013050">
    <property type="protein sequence ID" value="MBW93533.1"/>
    <property type="molecule type" value="Transcribed_RNA"/>
</dbReference>